<dbReference type="InterPro" id="IPR056769">
    <property type="entry name" value="Piezo_TM1-24"/>
</dbReference>
<feature type="transmembrane region" description="Helical" evidence="2">
    <location>
        <begin position="702"/>
        <end position="723"/>
    </location>
</feature>
<evidence type="ECO:0000259" key="4">
    <source>
        <dbReference type="Pfam" id="PF23188"/>
    </source>
</evidence>
<feature type="transmembrane region" description="Helical" evidence="2">
    <location>
        <begin position="1207"/>
        <end position="1231"/>
    </location>
</feature>
<dbReference type="Pfam" id="PF15917">
    <property type="entry name" value="Piezo_TM25-28"/>
    <property type="match status" value="1"/>
</dbReference>
<proteinExistence type="predicted"/>
<dbReference type="Pfam" id="PF23188">
    <property type="entry name" value="THU_Piezo1"/>
    <property type="match status" value="1"/>
</dbReference>
<feature type="transmembrane region" description="Helical" evidence="2">
    <location>
        <begin position="596"/>
        <end position="615"/>
    </location>
</feature>
<name>A0A6L2PTH3_COPFO</name>
<feature type="transmembrane region" description="Helical" evidence="2">
    <location>
        <begin position="858"/>
        <end position="877"/>
    </location>
</feature>
<feature type="transmembrane region" description="Helical" evidence="2">
    <location>
        <begin position="1625"/>
        <end position="1651"/>
    </location>
</feature>
<feature type="transmembrane region" description="Helical" evidence="2">
    <location>
        <begin position="216"/>
        <end position="236"/>
    </location>
</feature>
<keyword evidence="7" id="KW-1185">Reference proteome</keyword>
<feature type="transmembrane region" description="Helical" evidence="2">
    <location>
        <begin position="976"/>
        <end position="997"/>
    </location>
</feature>
<feature type="domain" description="Piezo transmembrane helical unit" evidence="4">
    <location>
        <begin position="1638"/>
        <end position="1758"/>
    </location>
</feature>
<dbReference type="FunCoup" id="A0A6L2PTH3">
    <property type="interactions" value="297"/>
</dbReference>
<feature type="transmembrane region" description="Helical" evidence="2">
    <location>
        <begin position="1683"/>
        <end position="1701"/>
    </location>
</feature>
<dbReference type="PANTHER" id="PTHR47049:SF2">
    <property type="entry name" value="PIEZO-TYPE MECHANOSENSITIVE ION CHANNEL HOMOLOG"/>
    <property type="match status" value="1"/>
</dbReference>
<evidence type="ECO:0000259" key="3">
    <source>
        <dbReference type="Pfam" id="PF15917"/>
    </source>
</evidence>
<feature type="transmembrane region" description="Helical" evidence="2">
    <location>
        <begin position="1923"/>
        <end position="1945"/>
    </location>
</feature>
<evidence type="ECO:0000259" key="5">
    <source>
        <dbReference type="Pfam" id="PF24871"/>
    </source>
</evidence>
<feature type="transmembrane region" description="Helical" evidence="2">
    <location>
        <begin position="157"/>
        <end position="177"/>
    </location>
</feature>
<keyword evidence="2" id="KW-0472">Membrane</keyword>
<feature type="compositionally biased region" description="Basic and acidic residues" evidence="1">
    <location>
        <begin position="1509"/>
        <end position="1518"/>
    </location>
</feature>
<feature type="non-terminal residue" evidence="6">
    <location>
        <position position="1946"/>
    </location>
</feature>
<dbReference type="Pfam" id="PF24871">
    <property type="entry name" value="Piezo_TM1-24"/>
    <property type="match status" value="1"/>
</dbReference>
<evidence type="ECO:0000256" key="2">
    <source>
        <dbReference type="SAM" id="Phobius"/>
    </source>
</evidence>
<feature type="transmembrane region" description="Helical" evidence="2">
    <location>
        <begin position="329"/>
        <end position="351"/>
    </location>
</feature>
<feature type="domain" description="Piezo TM1-24" evidence="5">
    <location>
        <begin position="85"/>
        <end position="728"/>
    </location>
</feature>
<evidence type="ECO:0000313" key="7">
    <source>
        <dbReference type="Proteomes" id="UP000502823"/>
    </source>
</evidence>
<feature type="transmembrane region" description="Helical" evidence="2">
    <location>
        <begin position="475"/>
        <end position="492"/>
    </location>
</feature>
<feature type="transmembrane region" description="Helical" evidence="2">
    <location>
        <begin position="1003"/>
        <end position="1020"/>
    </location>
</feature>
<dbReference type="InterPro" id="IPR031805">
    <property type="entry name" value="Piezo_TM25-28"/>
</dbReference>
<sequence>MTGTIRRNRKFLLQAFWGKFEVGEKKYFRKGPILAAAFPEKSRIFLCFSSPPIARQKIFNIFMYVMVNKNRCALPPDWVIIHIPASPPATTHGPTGHYLRVVMVLSILTSIAQVSFQIVLLCMPPYGNFLKDNGKTETILQHVGLIRLDGVRVEDGFRYIIPEVLMLVTSVAVYMGCKKLSAETTHSCASSTNAPSAGAILPPLSSTVAYRNRREAFFITVGKCVALASLCLAGILRPSALNGVYFIVFLGGMTWWSCYKELHRPFGMVLHCVQVFTALHIMALFVVQLHLVQEFLTSECNYCRYLGLTFLMKTNGIDPRMQDFVSAEWASFLNPVALLWLYCILGIKFYFCVSRSTVSQEARGSVIQLGAQGAACEASTGQRRSTVSQDAHGSVIQLDTQGAAREEEIRPGLGEQILDIFTSLFHIINRSSYIGANIIMMAWSITYHSCLTFVFLLLANVLWMVPNQCHYMMRCSPFLVVYAIFLLLAQYMCGMDLTSDELPDKVNGVNLHQIGFTRTTELPCEPLFIKSLFTLFFWLTLRKFMQEHFRRHSMSSEDMVLEQISVSPETRGSSGTDRAKQTSQAMKRLGNFVKSFLTKFWIWVVAIMLFVIGITGSHMTIFRIIYMVLFLIFVLVFQLSYQAWRKFMYGFWRTVIIYSMSVLVLTYTYQLDEFPDYWTDYLGISQELQKDIGMEIFQTSELFVKLFTPTFFVVITVIQMRYFHKDFLMLTDIKCSLETLKRGSSMYGSSVAGGHDTVSGDSEEGAHKQREQEENFRLPSLRTLKQLSMKELQQLAIWFKIQVQKVIEFLWLFMELHILKLMMLSITLLCIFDVCATHFVILLLVVVALSFGGELRTLICHVVSVLVSVLLLMKMIYQINYFMHSGYAVNCLENATAGNNADWLGLYKSNSDHTVPEIVKGYIGLIFLATLMTVVMVRQLNKHHLSGETITWPRIMFPDIQRCHADQDLQTCLKYLLNYGFYKFGIEICLMATVALIGTRMDLYAVLYSIWLCVLVIMKREKLAKIWGIYKAFIAMLIPIQYAMAVGLPPALCIEYPWNQSVILRNLQEWMFLPDPVYPLAAHKLVCDFVLLMLVCRQSLVFQIERRHEGQTYAGGSNKTIIAEADRPGFVNPVPDHITYTRSWLDIAKRCFLSSFLWVTLAVVFLAGANQVNIFSLGYLLGAFVFLWQGEEIYLRPVPYMLKRWNMLLGYNVAVIMMKALLQIIGCMFFLEVKSHACWAAELFEITCFGKFSAAVGSLPMVDDSIQCNVPEENSGHVWDCVCFGCLIMMRRLFKSYYFIHEVNEHKAMTVLASRGAELMEELQVKRVQEHENQERHIRDKIEVKMERIKAAQQKNKGHMLREPKSHHADCQMFSAIRSAGYYMFEELDDDVLEEKDERSSEKEGDKHDGKRQVTLSKFLDAVFKIGVEQALELVLTKGTVMEDADGGQRSSVTFSHDVSSVCKRKTEPTPQAQESSSLHSDYMVPSSPEERKGMYQSQHYSQDADGASSEKDASSDTEVRMSVGQRIWLMVKFVWAFVESAMVTLTKHVNHISRDYRYIMEVVTLEKRMLKKNPDFGQGVHDDSAKIWQPVPSLVEHPKLSHQPPVSLEQMDEMQELNAKDQALIVQLILALWFAIISHSDLVCYFMVFLYQIKSASILALPLPLMVFLWGTLTIPRPNKTFWVTMITYTEVVVIVKWVFQFEFIPWNGTEVIEKNPFFPPRIIGNESKPNYATYDLFLLLSLFFHRYMLKSLGLWKTTHEEKQKANLDVGGECVSLQQVHDEDTSTAAAVAPTGKDMDVVKHEESSLSHSAPDVDISQTLSQLEEGCGLRRRFSASSVSHQGGRRLSGYKMTADQSEPGGHVRSADEEPSTSNQIVIHTDEEESSDPTPGFLILASKRCLDSVRGFFTHLLSTSRGVPVDVYALMFLCDFVNFLVIVFGFSSFG</sequence>
<accession>A0A6L2PTH3</accession>
<feature type="transmembrane region" description="Helical" evidence="2">
    <location>
        <begin position="826"/>
        <end position="851"/>
    </location>
</feature>
<dbReference type="OrthoDB" id="303066at2759"/>
<dbReference type="InterPro" id="IPR056768">
    <property type="entry name" value="THU_Piezo"/>
</dbReference>
<dbReference type="InParanoid" id="A0A6L2PTH3"/>
<feature type="transmembrane region" description="Helical" evidence="2">
    <location>
        <begin position="621"/>
        <end position="639"/>
    </location>
</feature>
<feature type="compositionally biased region" description="Basic and acidic residues" evidence="1">
    <location>
        <begin position="764"/>
        <end position="774"/>
    </location>
</feature>
<dbReference type="GO" id="GO:0008381">
    <property type="term" value="F:mechanosensitive monoatomic ion channel activity"/>
    <property type="evidence" value="ECO:0007669"/>
    <property type="project" value="InterPro"/>
</dbReference>
<dbReference type="InterPro" id="IPR027272">
    <property type="entry name" value="Piezo"/>
</dbReference>
<dbReference type="Proteomes" id="UP000502823">
    <property type="component" value="Unassembled WGS sequence"/>
</dbReference>
<evidence type="ECO:0000313" key="6">
    <source>
        <dbReference type="EMBL" id="GFG33117.1"/>
    </source>
</evidence>
<comment type="caution">
    <text evidence="6">The sequence shown here is derived from an EMBL/GenBank/DDBJ whole genome shotgun (WGS) entry which is preliminary data.</text>
</comment>
<feature type="compositionally biased region" description="Polar residues" evidence="1">
    <location>
        <begin position="1469"/>
        <end position="1480"/>
    </location>
</feature>
<feature type="domain" description="Piezo TM25-28" evidence="3">
    <location>
        <begin position="1131"/>
        <end position="1361"/>
    </location>
</feature>
<evidence type="ECO:0000256" key="1">
    <source>
        <dbReference type="SAM" id="MobiDB-lite"/>
    </source>
</evidence>
<feature type="transmembrane region" description="Helical" evidence="2">
    <location>
        <begin position="101"/>
        <end position="126"/>
    </location>
</feature>
<protein>
    <submittedName>
        <fullName evidence="6">Uncharacterized protein</fullName>
    </submittedName>
</protein>
<organism evidence="6 7">
    <name type="scientific">Coptotermes formosanus</name>
    <name type="common">Formosan subterranean termite</name>
    <dbReference type="NCBI Taxonomy" id="36987"/>
    <lineage>
        <taxon>Eukaryota</taxon>
        <taxon>Metazoa</taxon>
        <taxon>Ecdysozoa</taxon>
        <taxon>Arthropoda</taxon>
        <taxon>Hexapoda</taxon>
        <taxon>Insecta</taxon>
        <taxon>Pterygota</taxon>
        <taxon>Neoptera</taxon>
        <taxon>Polyneoptera</taxon>
        <taxon>Dictyoptera</taxon>
        <taxon>Blattodea</taxon>
        <taxon>Blattoidea</taxon>
        <taxon>Termitoidae</taxon>
        <taxon>Rhinotermitidae</taxon>
        <taxon>Coptotermes</taxon>
    </lineage>
</organism>
<feature type="region of interest" description="Disordered" evidence="1">
    <location>
        <begin position="748"/>
        <end position="774"/>
    </location>
</feature>
<dbReference type="EMBL" id="BLKM01000407">
    <property type="protein sequence ID" value="GFG33117.1"/>
    <property type="molecule type" value="Genomic_DNA"/>
</dbReference>
<feature type="region of interest" description="Disordered" evidence="1">
    <location>
        <begin position="1851"/>
        <end position="1874"/>
    </location>
</feature>
<feature type="transmembrane region" description="Helical" evidence="2">
    <location>
        <begin position="1174"/>
        <end position="1195"/>
    </location>
</feature>
<feature type="compositionally biased region" description="Polar residues" evidence="1">
    <location>
        <begin position="1449"/>
        <end position="1459"/>
    </location>
</feature>
<feature type="transmembrane region" description="Helical" evidence="2">
    <location>
        <begin position="445"/>
        <end position="463"/>
    </location>
</feature>
<feature type="region of interest" description="Disordered" evidence="1">
    <location>
        <begin position="1445"/>
        <end position="1518"/>
    </location>
</feature>
<gene>
    <name evidence="6" type="ORF">Cfor_03413</name>
</gene>
<feature type="transmembrane region" description="Helical" evidence="2">
    <location>
        <begin position="1032"/>
        <end position="1057"/>
    </location>
</feature>
<feature type="transmembrane region" description="Helical" evidence="2">
    <location>
        <begin position="918"/>
        <end position="937"/>
    </location>
</feature>
<dbReference type="GO" id="GO:0016020">
    <property type="term" value="C:membrane"/>
    <property type="evidence" value="ECO:0007669"/>
    <property type="project" value="InterPro"/>
</dbReference>
<feature type="transmembrane region" description="Helical" evidence="2">
    <location>
        <begin position="1657"/>
        <end position="1676"/>
    </location>
</feature>
<keyword evidence="2" id="KW-0812">Transmembrane</keyword>
<feature type="transmembrane region" description="Helical" evidence="2">
    <location>
        <begin position="266"/>
        <end position="287"/>
    </location>
</feature>
<feature type="transmembrane region" description="Helical" evidence="2">
    <location>
        <begin position="651"/>
        <end position="669"/>
    </location>
</feature>
<dbReference type="PANTHER" id="PTHR47049">
    <property type="entry name" value="PIEZO-TYPE MECHANOSENSITIVE ION CHANNEL HOMOLOG"/>
    <property type="match status" value="1"/>
</dbReference>
<keyword evidence="2" id="KW-1133">Transmembrane helix</keyword>
<feature type="transmembrane region" description="Helical" evidence="2">
    <location>
        <begin position="242"/>
        <end position="259"/>
    </location>
</feature>
<reference evidence="7" key="1">
    <citation type="submission" date="2020-01" db="EMBL/GenBank/DDBJ databases">
        <title>Draft genome sequence of the Termite Coptotermes fromosanus.</title>
        <authorList>
            <person name="Itakura S."/>
            <person name="Yosikawa Y."/>
            <person name="Umezawa K."/>
        </authorList>
    </citation>
    <scope>NUCLEOTIDE SEQUENCE [LARGE SCALE GENOMIC DNA]</scope>
</reference>